<dbReference type="Proteomes" id="UP000005952">
    <property type="component" value="Chromosome"/>
</dbReference>
<keyword evidence="2 7" id="KW-0820">tRNA-binding</keyword>
<dbReference type="Pfam" id="PF01195">
    <property type="entry name" value="Pept_tRNA_hydro"/>
    <property type="match status" value="1"/>
</dbReference>
<evidence type="ECO:0000256" key="10">
    <source>
        <dbReference type="SAM" id="MobiDB-lite"/>
    </source>
</evidence>
<comment type="function">
    <text evidence="7">Hydrolyzes ribosome-free peptidyl-tRNAs (with 1 or more amino acids incorporated), which drop off the ribosome during protein synthesis, or as a result of ribosome stalling.</text>
</comment>
<feature type="compositionally biased region" description="Basic and acidic residues" evidence="10">
    <location>
        <begin position="191"/>
        <end position="210"/>
    </location>
</feature>
<dbReference type="InterPro" id="IPR018171">
    <property type="entry name" value="Pept_tRNA_hydro_CS"/>
</dbReference>
<dbReference type="GO" id="GO:0005737">
    <property type="term" value="C:cytoplasm"/>
    <property type="evidence" value="ECO:0007669"/>
    <property type="project" value="UniProtKB-SubCell"/>
</dbReference>
<name>N0B795_9HYPH</name>
<feature type="binding site" evidence="7">
    <location>
        <position position="112"/>
    </location>
    <ligand>
        <name>tRNA</name>
        <dbReference type="ChEBI" id="CHEBI:17843"/>
    </ligand>
</feature>
<proteinExistence type="inferred from homology"/>
<dbReference type="OrthoDB" id="9800507at2"/>
<evidence type="ECO:0000313" key="11">
    <source>
        <dbReference type="EMBL" id="AGK58903.1"/>
    </source>
</evidence>
<evidence type="ECO:0000256" key="4">
    <source>
        <dbReference type="ARBA" id="ARBA00022884"/>
    </source>
</evidence>
<dbReference type="STRING" id="670307.HYPDE_36158"/>
<evidence type="ECO:0000256" key="6">
    <source>
        <dbReference type="ARBA" id="ARBA00050038"/>
    </source>
</evidence>
<comment type="subunit">
    <text evidence="7">Monomer.</text>
</comment>
<feature type="region of interest" description="Disordered" evidence="10">
    <location>
        <begin position="191"/>
        <end position="232"/>
    </location>
</feature>
<dbReference type="EMBL" id="CP005587">
    <property type="protein sequence ID" value="AGK58903.1"/>
    <property type="molecule type" value="Genomic_DNA"/>
</dbReference>
<dbReference type="PROSITE" id="PS01195">
    <property type="entry name" value="PEPT_TRNA_HYDROL_1"/>
    <property type="match status" value="1"/>
</dbReference>
<dbReference type="InterPro" id="IPR001328">
    <property type="entry name" value="Pept_tRNA_hydro"/>
</dbReference>
<dbReference type="PROSITE" id="PS01196">
    <property type="entry name" value="PEPT_TRNA_HYDROL_2"/>
    <property type="match status" value="1"/>
</dbReference>
<dbReference type="InterPro" id="IPR036416">
    <property type="entry name" value="Pept_tRNA_hydro_sf"/>
</dbReference>
<sequence length="251" mass="27290">MKLFVGLGNPGEKHSANRHNIGFLALDRIAERHGFGPWRKKFQGLVSEGTIGSNRVLLLKPETYMNESGRSVGEAQRFLKIPISDVYVFHDELDLAPGKVKVKAGGGNAGHNGLRSISAHLDNDYKRVRLGIGHPGSKDAVVYYVLNDFAKSERGWLSDLLDAVSDAAPFLAKGDDARFLSDIAKTLYSEPRSEAAARKSKDAAEDDAPRPAKKPASTSHPSGERASKRQSALAENLKKWLGARKSSDDDA</sequence>
<dbReference type="HAMAP" id="MF_00083">
    <property type="entry name" value="Pept_tRNA_hydro_bact"/>
    <property type="match status" value="1"/>
</dbReference>
<keyword evidence="7" id="KW-0963">Cytoplasm</keyword>
<evidence type="ECO:0000256" key="7">
    <source>
        <dbReference type="HAMAP-Rule" id="MF_00083"/>
    </source>
</evidence>
<dbReference type="NCBIfam" id="TIGR00447">
    <property type="entry name" value="pth"/>
    <property type="match status" value="1"/>
</dbReference>
<accession>N0B795</accession>
<gene>
    <name evidence="7" type="primary">pth</name>
    <name evidence="11" type="ORF">HYPDE_36158</name>
</gene>
<keyword evidence="4 7" id="KW-0694">RNA-binding</keyword>
<dbReference type="AlphaFoldDB" id="N0B795"/>
<comment type="catalytic activity">
    <reaction evidence="7 8">
        <text>an N-acyl-L-alpha-aminoacyl-tRNA + H2O = an N-acyl-L-amino acid + a tRNA + H(+)</text>
        <dbReference type="Rhea" id="RHEA:54448"/>
        <dbReference type="Rhea" id="RHEA-COMP:10123"/>
        <dbReference type="Rhea" id="RHEA-COMP:13883"/>
        <dbReference type="ChEBI" id="CHEBI:15377"/>
        <dbReference type="ChEBI" id="CHEBI:15378"/>
        <dbReference type="ChEBI" id="CHEBI:59874"/>
        <dbReference type="ChEBI" id="CHEBI:78442"/>
        <dbReference type="ChEBI" id="CHEBI:138191"/>
        <dbReference type="EC" id="3.1.1.29"/>
    </reaction>
</comment>
<comment type="subcellular location">
    <subcellularLocation>
        <location evidence="7">Cytoplasm</location>
    </subcellularLocation>
</comment>
<dbReference type="HOGENOM" id="CLU_062456_1_0_5"/>
<evidence type="ECO:0000256" key="8">
    <source>
        <dbReference type="RuleBase" id="RU000673"/>
    </source>
</evidence>
<evidence type="ECO:0000313" key="12">
    <source>
        <dbReference type="Proteomes" id="UP000005952"/>
    </source>
</evidence>
<comment type="function">
    <text evidence="7">Catalyzes the release of premature peptidyl moieties from peptidyl-tRNA molecules trapped in stalled 50S ribosomal subunits, and thus maintains levels of free tRNAs and 50S ribosomes.</text>
</comment>
<keyword evidence="12" id="KW-1185">Reference proteome</keyword>
<feature type="binding site" evidence="7">
    <location>
        <position position="66"/>
    </location>
    <ligand>
        <name>tRNA</name>
        <dbReference type="ChEBI" id="CHEBI:17843"/>
    </ligand>
</feature>
<dbReference type="Gene3D" id="3.40.50.1470">
    <property type="entry name" value="Peptidyl-tRNA hydrolase"/>
    <property type="match status" value="1"/>
</dbReference>
<dbReference type="KEGG" id="hdt:HYPDE_36158"/>
<dbReference type="GO" id="GO:0000049">
    <property type="term" value="F:tRNA binding"/>
    <property type="evidence" value="ECO:0007669"/>
    <property type="project" value="UniProtKB-UniRule"/>
</dbReference>
<organism evidence="11 12">
    <name type="scientific">Hyphomicrobium denitrificans 1NES1</name>
    <dbReference type="NCBI Taxonomy" id="670307"/>
    <lineage>
        <taxon>Bacteria</taxon>
        <taxon>Pseudomonadati</taxon>
        <taxon>Pseudomonadota</taxon>
        <taxon>Alphaproteobacteria</taxon>
        <taxon>Hyphomicrobiales</taxon>
        <taxon>Hyphomicrobiaceae</taxon>
        <taxon>Hyphomicrobium</taxon>
    </lineage>
</organism>
<dbReference type="CDD" id="cd00462">
    <property type="entry name" value="PTH"/>
    <property type="match status" value="1"/>
</dbReference>
<dbReference type="EC" id="3.1.1.29" evidence="1 7"/>
<dbReference type="GO" id="GO:0004045">
    <property type="term" value="F:peptidyl-tRNA hydrolase activity"/>
    <property type="evidence" value="ECO:0007669"/>
    <property type="project" value="UniProtKB-UniRule"/>
</dbReference>
<evidence type="ECO:0000256" key="2">
    <source>
        <dbReference type="ARBA" id="ARBA00022555"/>
    </source>
</evidence>
<dbReference type="GO" id="GO:0072344">
    <property type="term" value="P:rescue of stalled ribosome"/>
    <property type="evidence" value="ECO:0007669"/>
    <property type="project" value="UniProtKB-UniRule"/>
</dbReference>
<comment type="similarity">
    <text evidence="5 7 9">Belongs to the PTH family.</text>
</comment>
<dbReference type="GO" id="GO:0006515">
    <property type="term" value="P:protein quality control for misfolded or incompletely synthesized proteins"/>
    <property type="evidence" value="ECO:0007669"/>
    <property type="project" value="UniProtKB-UniRule"/>
</dbReference>
<feature type="binding site" evidence="7">
    <location>
        <position position="64"/>
    </location>
    <ligand>
        <name>tRNA</name>
        <dbReference type="ChEBI" id="CHEBI:17843"/>
    </ligand>
</feature>
<evidence type="ECO:0000256" key="5">
    <source>
        <dbReference type="ARBA" id="ARBA00038063"/>
    </source>
</evidence>
<dbReference type="PANTHER" id="PTHR17224:SF1">
    <property type="entry name" value="PEPTIDYL-TRNA HYDROLASE"/>
    <property type="match status" value="1"/>
</dbReference>
<dbReference type="RefSeq" id="WP_015598920.1">
    <property type="nucleotide sequence ID" value="NC_021172.1"/>
</dbReference>
<evidence type="ECO:0000256" key="3">
    <source>
        <dbReference type="ARBA" id="ARBA00022801"/>
    </source>
</evidence>
<dbReference type="PANTHER" id="PTHR17224">
    <property type="entry name" value="PEPTIDYL-TRNA HYDROLASE"/>
    <property type="match status" value="1"/>
</dbReference>
<dbReference type="FunFam" id="3.40.50.1470:FF:000001">
    <property type="entry name" value="Peptidyl-tRNA hydrolase"/>
    <property type="match status" value="1"/>
</dbReference>
<evidence type="ECO:0000256" key="9">
    <source>
        <dbReference type="RuleBase" id="RU004320"/>
    </source>
</evidence>
<feature type="active site" description="Proton acceptor" evidence="7">
    <location>
        <position position="19"/>
    </location>
</feature>
<evidence type="ECO:0000256" key="1">
    <source>
        <dbReference type="ARBA" id="ARBA00013260"/>
    </source>
</evidence>
<feature type="binding site" evidence="7">
    <location>
        <position position="14"/>
    </location>
    <ligand>
        <name>tRNA</name>
        <dbReference type="ChEBI" id="CHEBI:17843"/>
    </ligand>
</feature>
<feature type="site" description="Stabilizes the basic form of H active site to accept a proton" evidence="7">
    <location>
        <position position="91"/>
    </location>
</feature>
<dbReference type="eggNOG" id="COG0193">
    <property type="taxonomic scope" value="Bacteria"/>
</dbReference>
<feature type="site" description="Discriminates between blocked and unblocked aminoacyl-tRNA" evidence="7">
    <location>
        <position position="9"/>
    </location>
</feature>
<protein>
    <recommendedName>
        <fullName evidence="6 7">Peptidyl-tRNA hydrolase</fullName>
        <shortName evidence="7">Pth</shortName>
        <ecNumber evidence="1 7">3.1.1.29</ecNumber>
    </recommendedName>
</protein>
<dbReference type="SUPFAM" id="SSF53178">
    <property type="entry name" value="Peptidyl-tRNA hydrolase-like"/>
    <property type="match status" value="1"/>
</dbReference>
<reference evidence="11 12" key="1">
    <citation type="journal article" date="2013" name="Genome Announc.">
        <title>Genome sequences for three denitrifying bacterial strains isolated from a uranium- and nitrate-contaminated subsurface environment.</title>
        <authorList>
            <person name="Venkatramanan R."/>
            <person name="Prakash O."/>
            <person name="Woyke T."/>
            <person name="Chain P."/>
            <person name="Goodwin L.A."/>
            <person name="Watson D."/>
            <person name="Brooks S."/>
            <person name="Kostka J.E."/>
            <person name="Green S.J."/>
        </authorList>
    </citation>
    <scope>NUCLEOTIDE SEQUENCE [LARGE SCALE GENOMIC DNA]</scope>
    <source>
        <strain evidence="11 12">1NES1</strain>
    </source>
</reference>
<keyword evidence="3 7" id="KW-0378">Hydrolase</keyword>